<dbReference type="GO" id="GO:0003735">
    <property type="term" value="F:structural constituent of ribosome"/>
    <property type="evidence" value="ECO:0007669"/>
    <property type="project" value="InterPro"/>
</dbReference>
<keyword evidence="2 5" id="KW-0689">Ribosomal protein</keyword>
<evidence type="ECO:0000256" key="3">
    <source>
        <dbReference type="ARBA" id="ARBA00023274"/>
    </source>
</evidence>
<evidence type="ECO:0000256" key="5">
    <source>
        <dbReference type="HAMAP-Rule" id="MF_00294"/>
    </source>
</evidence>
<dbReference type="NCBIfam" id="NF001860">
    <property type="entry name" value="PRK00595.1"/>
    <property type="match status" value="1"/>
</dbReference>
<proteinExistence type="inferred from homology"/>
<evidence type="ECO:0000256" key="2">
    <source>
        <dbReference type="ARBA" id="ARBA00022980"/>
    </source>
</evidence>
<dbReference type="PANTHER" id="PTHR43168:SF2">
    <property type="entry name" value="LARGE RIBOSOMAL SUBUNIT PROTEIN BL33C"/>
    <property type="match status" value="1"/>
</dbReference>
<dbReference type="HAMAP" id="MF_00294">
    <property type="entry name" value="Ribosomal_bL33"/>
    <property type="match status" value="1"/>
</dbReference>
<reference evidence="6 7" key="1">
    <citation type="journal article" date="2016" name="Nat. Commun.">
        <title>Thousands of microbial genomes shed light on interconnected biogeochemical processes in an aquifer system.</title>
        <authorList>
            <person name="Anantharaman K."/>
            <person name="Brown C.T."/>
            <person name="Hug L.A."/>
            <person name="Sharon I."/>
            <person name="Castelle C.J."/>
            <person name="Probst A.J."/>
            <person name="Thomas B.C."/>
            <person name="Singh A."/>
            <person name="Wilkins M.J."/>
            <person name="Karaoz U."/>
            <person name="Brodie E.L."/>
            <person name="Williams K.H."/>
            <person name="Hubbard S.S."/>
            <person name="Banfield J.F."/>
        </authorList>
    </citation>
    <scope>NUCLEOTIDE SEQUENCE [LARGE SCALE GENOMIC DNA]</scope>
</reference>
<gene>
    <name evidence="5" type="primary">rpmG</name>
    <name evidence="6" type="ORF">A3B49_02030</name>
</gene>
<organism evidence="6 7">
    <name type="scientific">Candidatus Daviesbacteria bacterium RIFCSPLOWO2_01_FULL_40_24</name>
    <dbReference type="NCBI Taxonomy" id="1797787"/>
    <lineage>
        <taxon>Bacteria</taxon>
        <taxon>Candidatus Daviesiibacteriota</taxon>
    </lineage>
</organism>
<evidence type="ECO:0000313" key="6">
    <source>
        <dbReference type="EMBL" id="OGE65570.1"/>
    </source>
</evidence>
<dbReference type="NCBIfam" id="TIGR01023">
    <property type="entry name" value="rpmG_bact"/>
    <property type="match status" value="1"/>
</dbReference>
<keyword evidence="3 5" id="KW-0687">Ribonucleoprotein</keyword>
<dbReference type="Gene3D" id="2.20.28.120">
    <property type="entry name" value="Ribosomal protein L33"/>
    <property type="match status" value="1"/>
</dbReference>
<dbReference type="GO" id="GO:1990904">
    <property type="term" value="C:ribonucleoprotein complex"/>
    <property type="evidence" value="ECO:0007669"/>
    <property type="project" value="UniProtKB-KW"/>
</dbReference>
<dbReference type="AlphaFoldDB" id="A0A1F5MJV0"/>
<comment type="similarity">
    <text evidence="1 5">Belongs to the bacterial ribosomal protein bL33 family.</text>
</comment>
<dbReference type="GO" id="GO:0005737">
    <property type="term" value="C:cytoplasm"/>
    <property type="evidence" value="ECO:0007669"/>
    <property type="project" value="UniProtKB-ARBA"/>
</dbReference>
<dbReference type="InterPro" id="IPR011332">
    <property type="entry name" value="Ribosomal_zn-bd"/>
</dbReference>
<dbReference type="GO" id="GO:0005840">
    <property type="term" value="C:ribosome"/>
    <property type="evidence" value="ECO:0007669"/>
    <property type="project" value="UniProtKB-KW"/>
</dbReference>
<protein>
    <recommendedName>
        <fullName evidence="4 5">Large ribosomal subunit protein bL33</fullName>
    </recommendedName>
</protein>
<dbReference type="NCBIfam" id="NF001764">
    <property type="entry name" value="PRK00504.1"/>
    <property type="match status" value="1"/>
</dbReference>
<evidence type="ECO:0000256" key="4">
    <source>
        <dbReference type="ARBA" id="ARBA00035176"/>
    </source>
</evidence>
<sequence length="56" mass="6441">MAKKSNRQLITFECSVCKNRNYLSEKNTNTTKDKVSLSKYCKSCQKHTSHSEGKVK</sequence>
<dbReference type="PANTHER" id="PTHR43168">
    <property type="entry name" value="50S RIBOSOMAL PROTEIN L33, CHLOROPLASTIC"/>
    <property type="match status" value="1"/>
</dbReference>
<dbReference type="Pfam" id="PF00471">
    <property type="entry name" value="Ribosomal_L33"/>
    <property type="match status" value="1"/>
</dbReference>
<dbReference type="InterPro" id="IPR038584">
    <property type="entry name" value="Ribosomal_bL33_sf"/>
</dbReference>
<name>A0A1F5MJV0_9BACT</name>
<dbReference type="SUPFAM" id="SSF57829">
    <property type="entry name" value="Zn-binding ribosomal proteins"/>
    <property type="match status" value="1"/>
</dbReference>
<accession>A0A1F5MJV0</accession>
<evidence type="ECO:0000313" key="7">
    <source>
        <dbReference type="Proteomes" id="UP000178017"/>
    </source>
</evidence>
<dbReference type="InterPro" id="IPR001705">
    <property type="entry name" value="Ribosomal_bL33"/>
</dbReference>
<comment type="caution">
    <text evidence="6">The sequence shown here is derived from an EMBL/GenBank/DDBJ whole genome shotgun (WGS) entry which is preliminary data.</text>
</comment>
<dbReference type="GO" id="GO:0006412">
    <property type="term" value="P:translation"/>
    <property type="evidence" value="ECO:0007669"/>
    <property type="project" value="UniProtKB-UniRule"/>
</dbReference>
<dbReference type="Proteomes" id="UP000178017">
    <property type="component" value="Unassembled WGS sequence"/>
</dbReference>
<dbReference type="EMBL" id="MFDO01000016">
    <property type="protein sequence ID" value="OGE65570.1"/>
    <property type="molecule type" value="Genomic_DNA"/>
</dbReference>
<evidence type="ECO:0000256" key="1">
    <source>
        <dbReference type="ARBA" id="ARBA00007596"/>
    </source>
</evidence>